<protein>
    <submittedName>
        <fullName evidence="2">Uncharacterized protein</fullName>
    </submittedName>
</protein>
<proteinExistence type="predicted"/>
<keyword evidence="1" id="KW-0812">Transmembrane</keyword>
<gene>
    <name evidence="2" type="ORF">DC3_03460</name>
</gene>
<dbReference type="AlphaFoldDB" id="A0A511MWD7"/>
<keyword evidence="1" id="KW-1133">Transmembrane helix</keyword>
<organism evidence="2 3">
    <name type="scientific">Deinococcus cellulosilyticus (strain DSM 18568 / NBRC 106333 / KACC 11606 / 5516J-15)</name>
    <dbReference type="NCBI Taxonomy" id="1223518"/>
    <lineage>
        <taxon>Bacteria</taxon>
        <taxon>Thermotogati</taxon>
        <taxon>Deinococcota</taxon>
        <taxon>Deinococci</taxon>
        <taxon>Deinococcales</taxon>
        <taxon>Deinococcaceae</taxon>
        <taxon>Deinococcus</taxon>
    </lineage>
</organism>
<comment type="caution">
    <text evidence="2">The sequence shown here is derived from an EMBL/GenBank/DDBJ whole genome shotgun (WGS) entry which is preliminary data.</text>
</comment>
<dbReference type="Proteomes" id="UP000321306">
    <property type="component" value="Unassembled WGS sequence"/>
</dbReference>
<keyword evidence="3" id="KW-1185">Reference proteome</keyword>
<feature type="transmembrane region" description="Helical" evidence="1">
    <location>
        <begin position="24"/>
        <end position="43"/>
    </location>
</feature>
<evidence type="ECO:0000313" key="3">
    <source>
        <dbReference type="Proteomes" id="UP000321306"/>
    </source>
</evidence>
<name>A0A511MWD7_DEIC1</name>
<evidence type="ECO:0000256" key="1">
    <source>
        <dbReference type="SAM" id="Phobius"/>
    </source>
</evidence>
<reference evidence="2 3" key="1">
    <citation type="submission" date="2019-07" db="EMBL/GenBank/DDBJ databases">
        <title>Whole genome shotgun sequence of Deinococcus cellulosilyticus NBRC 106333.</title>
        <authorList>
            <person name="Hosoyama A."/>
            <person name="Uohara A."/>
            <person name="Ohji S."/>
            <person name="Ichikawa N."/>
        </authorList>
    </citation>
    <scope>NUCLEOTIDE SEQUENCE [LARGE SCALE GENOMIC DNA]</scope>
    <source>
        <strain evidence="2 3">NBRC 106333</strain>
    </source>
</reference>
<dbReference type="EMBL" id="BJXB01000001">
    <property type="protein sequence ID" value="GEM44711.1"/>
    <property type="molecule type" value="Genomic_DNA"/>
</dbReference>
<evidence type="ECO:0000313" key="2">
    <source>
        <dbReference type="EMBL" id="GEM44711.1"/>
    </source>
</evidence>
<accession>A0A511MWD7</accession>
<sequence>MALVVIVVAELVFFLSMDGAPRTRVMLAMGLSALIPIGFWLYTNKIEREHQNMQD</sequence>
<keyword evidence="1" id="KW-0472">Membrane</keyword>